<accession>A0A9N8VD68</accession>
<gene>
    <name evidence="2" type="ORF">RFULGI_LOCUS123</name>
</gene>
<organism evidence="2 3">
    <name type="scientific">Racocetra fulgida</name>
    <dbReference type="NCBI Taxonomy" id="60492"/>
    <lineage>
        <taxon>Eukaryota</taxon>
        <taxon>Fungi</taxon>
        <taxon>Fungi incertae sedis</taxon>
        <taxon>Mucoromycota</taxon>
        <taxon>Glomeromycotina</taxon>
        <taxon>Glomeromycetes</taxon>
        <taxon>Diversisporales</taxon>
        <taxon>Gigasporaceae</taxon>
        <taxon>Racocetra</taxon>
    </lineage>
</organism>
<comment type="caution">
    <text evidence="2">The sequence shown here is derived from an EMBL/GenBank/DDBJ whole genome shotgun (WGS) entry which is preliminary data.</text>
</comment>
<proteinExistence type="predicted"/>
<dbReference type="Proteomes" id="UP000789396">
    <property type="component" value="Unassembled WGS sequence"/>
</dbReference>
<evidence type="ECO:0000256" key="1">
    <source>
        <dbReference type="SAM" id="MobiDB-lite"/>
    </source>
</evidence>
<evidence type="ECO:0000313" key="2">
    <source>
        <dbReference type="EMBL" id="CAG8448963.1"/>
    </source>
</evidence>
<feature type="compositionally biased region" description="Acidic residues" evidence="1">
    <location>
        <begin position="1"/>
        <end position="13"/>
    </location>
</feature>
<protein>
    <submittedName>
        <fullName evidence="2">18447_t:CDS:1</fullName>
    </submittedName>
</protein>
<keyword evidence="3" id="KW-1185">Reference proteome</keyword>
<feature type="region of interest" description="Disordered" evidence="1">
    <location>
        <begin position="1"/>
        <end position="20"/>
    </location>
</feature>
<dbReference type="AlphaFoldDB" id="A0A9N8VD68"/>
<dbReference type="OrthoDB" id="2449744at2759"/>
<evidence type="ECO:0000313" key="3">
    <source>
        <dbReference type="Proteomes" id="UP000789396"/>
    </source>
</evidence>
<reference evidence="2" key="1">
    <citation type="submission" date="2021-06" db="EMBL/GenBank/DDBJ databases">
        <authorList>
            <person name="Kallberg Y."/>
            <person name="Tangrot J."/>
            <person name="Rosling A."/>
        </authorList>
    </citation>
    <scope>NUCLEOTIDE SEQUENCE</scope>
    <source>
        <strain evidence="2">IN212</strain>
    </source>
</reference>
<sequence length="194" mass="22226">MDSSLENEPEVENDQQLMPTTPLMKVIPAKRILIEENGVKRQCKWFCQEKTSTTNIASHLRAKHRIIEGKEIEIISSKIHKNNSPEQNKIERITYSLIDCDNLKKLLLNSEEWASLEELILLPQPYVDATNITSGSSYSTLSLWYPTLYCLREYLKNTVYTITSPQIIIVCNEILASLHKGWDIPDKLGCIASF</sequence>
<dbReference type="EMBL" id="CAJVPZ010000011">
    <property type="protein sequence ID" value="CAG8448963.1"/>
    <property type="molecule type" value="Genomic_DNA"/>
</dbReference>
<name>A0A9N8VD68_9GLOM</name>